<keyword evidence="2" id="KW-0812">Transmembrane</keyword>
<feature type="compositionally biased region" description="Basic and acidic residues" evidence="1">
    <location>
        <begin position="40"/>
        <end position="51"/>
    </location>
</feature>
<organism evidence="3 4">
    <name type="scientific">Sphingomonas jeddahensis</name>
    <dbReference type="NCBI Taxonomy" id="1915074"/>
    <lineage>
        <taxon>Bacteria</taxon>
        <taxon>Pseudomonadati</taxon>
        <taxon>Pseudomonadota</taxon>
        <taxon>Alphaproteobacteria</taxon>
        <taxon>Sphingomonadales</taxon>
        <taxon>Sphingomonadaceae</taxon>
        <taxon>Sphingomonas</taxon>
    </lineage>
</organism>
<name>A0A1V2EVM7_9SPHN</name>
<dbReference type="EMBL" id="MPSB01000004">
    <property type="protein sequence ID" value="ONF96535.1"/>
    <property type="molecule type" value="Genomic_DNA"/>
</dbReference>
<keyword evidence="2" id="KW-1133">Transmembrane helix</keyword>
<gene>
    <name evidence="3" type="ORF">SPHI_13200</name>
</gene>
<feature type="transmembrane region" description="Helical" evidence="2">
    <location>
        <begin position="12"/>
        <end position="31"/>
    </location>
</feature>
<feature type="region of interest" description="Disordered" evidence="1">
    <location>
        <begin position="40"/>
        <end position="117"/>
    </location>
</feature>
<feature type="compositionally biased region" description="Low complexity" evidence="1">
    <location>
        <begin position="135"/>
        <end position="151"/>
    </location>
</feature>
<comment type="caution">
    <text evidence="3">The sequence shown here is derived from an EMBL/GenBank/DDBJ whole genome shotgun (WGS) entry which is preliminary data.</text>
</comment>
<keyword evidence="2" id="KW-0472">Membrane</keyword>
<dbReference type="Proteomes" id="UP000188729">
    <property type="component" value="Unassembled WGS sequence"/>
</dbReference>
<feature type="compositionally biased region" description="Pro residues" evidence="1">
    <location>
        <begin position="70"/>
        <end position="117"/>
    </location>
</feature>
<dbReference type="STRING" id="1915074.SPHI_13200"/>
<sequence>MQPTMVDDTLIGIVLTLIAIGVVLTIIGMIVGARKRAARKNAERIEQERLAETPAPDRLIRDEDATDVPVAPPQPEAQPLPHAEPQPELQPAPMPPPVAPAPPPLADLPKVAPPPAAAEPVIEEPVPLADEPIAAAAPQDASPAAEAQAEPVTPAGPPPGDAPVTQIKGLGPKVAAMLAQQGITTVGQLAALDQRAAEDLDARLGPFTGRMGRDRWLEQAQLLAAGDVKGFEAKFGKL</sequence>
<feature type="region of interest" description="Disordered" evidence="1">
    <location>
        <begin position="135"/>
        <end position="167"/>
    </location>
</feature>
<protein>
    <submittedName>
        <fullName evidence="3">NADH dehydrogenase subunit E</fullName>
    </submittedName>
</protein>
<reference evidence="3 4" key="1">
    <citation type="submission" date="2016-11" db="EMBL/GenBank/DDBJ databases">
        <title>Genome sequence of Sphingomonas jeddahensis G39.</title>
        <authorList>
            <person name="Poehlein A."/>
            <person name="Wuebbeler J.H."/>
            <person name="Steinbuechel A."/>
            <person name="Daniel R."/>
        </authorList>
    </citation>
    <scope>NUCLEOTIDE SEQUENCE [LARGE SCALE GENOMIC DNA]</scope>
    <source>
        <strain evidence="3 4">G39</strain>
    </source>
</reference>
<proteinExistence type="predicted"/>
<dbReference type="Gene3D" id="1.10.150.20">
    <property type="entry name" value="5' to 3' exonuclease, C-terminal subdomain"/>
    <property type="match status" value="1"/>
</dbReference>
<keyword evidence="4" id="KW-1185">Reference proteome</keyword>
<evidence type="ECO:0000313" key="3">
    <source>
        <dbReference type="EMBL" id="ONF96535.1"/>
    </source>
</evidence>
<accession>A0A1V2EVM7</accession>
<dbReference type="AlphaFoldDB" id="A0A1V2EVM7"/>
<evidence type="ECO:0000256" key="2">
    <source>
        <dbReference type="SAM" id="Phobius"/>
    </source>
</evidence>
<evidence type="ECO:0000256" key="1">
    <source>
        <dbReference type="SAM" id="MobiDB-lite"/>
    </source>
</evidence>
<evidence type="ECO:0000313" key="4">
    <source>
        <dbReference type="Proteomes" id="UP000188729"/>
    </source>
</evidence>